<feature type="transmembrane region" description="Helical" evidence="9">
    <location>
        <begin position="55"/>
        <end position="74"/>
    </location>
</feature>
<evidence type="ECO:0000256" key="3">
    <source>
        <dbReference type="ARBA" id="ARBA00021718"/>
    </source>
</evidence>
<protein>
    <recommendedName>
        <fullName evidence="3 9">Flagellar biosynthetic protein FliQ</fullName>
    </recommendedName>
</protein>
<keyword evidence="10" id="KW-0282">Flagellum</keyword>
<evidence type="ECO:0000313" key="11">
    <source>
        <dbReference type="Proteomes" id="UP000243900"/>
    </source>
</evidence>
<dbReference type="EMBL" id="PTQZ01000169">
    <property type="protein sequence ID" value="PQA38261.1"/>
    <property type="molecule type" value="Genomic_DNA"/>
</dbReference>
<comment type="similarity">
    <text evidence="2 9">Belongs to the FliQ/MopD/SpaQ family.</text>
</comment>
<reference evidence="11" key="1">
    <citation type="submission" date="2018-02" db="EMBL/GenBank/DDBJ databases">
        <title>Genome sequencing of Solimonas sp. HR-BB.</title>
        <authorList>
            <person name="Lee Y."/>
            <person name="Jeon C.O."/>
        </authorList>
    </citation>
    <scope>NUCLEOTIDE SEQUENCE [LARGE SCALE GENOMIC DNA]</scope>
    <source>
        <strain evidence="11">HR-E</strain>
    </source>
</reference>
<evidence type="ECO:0000256" key="9">
    <source>
        <dbReference type="RuleBase" id="RU364090"/>
    </source>
</evidence>
<keyword evidence="5 9" id="KW-0812">Transmembrane</keyword>
<dbReference type="RefSeq" id="WP_105192744.1">
    <property type="nucleotide sequence ID" value="NZ_PTQZ01000169.1"/>
</dbReference>
<dbReference type="GO" id="GO:0009306">
    <property type="term" value="P:protein secretion"/>
    <property type="evidence" value="ECO:0007669"/>
    <property type="project" value="InterPro"/>
</dbReference>
<dbReference type="PIRSF" id="PIRSF004669">
    <property type="entry name" value="FliQ"/>
    <property type="match status" value="1"/>
</dbReference>
<evidence type="ECO:0000256" key="4">
    <source>
        <dbReference type="ARBA" id="ARBA00022475"/>
    </source>
</evidence>
<dbReference type="Proteomes" id="UP000243900">
    <property type="component" value="Unassembled WGS sequence"/>
</dbReference>
<name>A0A2P6ARS9_9GAMM</name>
<accession>A0A2P6ARS9</accession>
<keyword evidence="8 9" id="KW-0975">Bacterial flagellum</keyword>
<organism evidence="10 11">
    <name type="scientific">Amnimonas aquatica</name>
    <dbReference type="NCBI Taxonomy" id="2094561"/>
    <lineage>
        <taxon>Bacteria</taxon>
        <taxon>Pseudomonadati</taxon>
        <taxon>Pseudomonadota</taxon>
        <taxon>Gammaproteobacteria</taxon>
        <taxon>Moraxellales</taxon>
        <taxon>Moraxellaceae</taxon>
        <taxon>Amnimonas</taxon>
    </lineage>
</organism>
<dbReference type="PANTHER" id="PTHR34040">
    <property type="entry name" value="FLAGELLAR BIOSYNTHETIC PROTEIN FLIQ"/>
    <property type="match status" value="1"/>
</dbReference>
<dbReference type="GO" id="GO:0005886">
    <property type="term" value="C:plasma membrane"/>
    <property type="evidence" value="ECO:0007669"/>
    <property type="project" value="UniProtKB-SubCell"/>
</dbReference>
<keyword evidence="6 9" id="KW-1133">Transmembrane helix</keyword>
<keyword evidence="4 9" id="KW-1003">Cell membrane</keyword>
<dbReference type="Pfam" id="PF01313">
    <property type="entry name" value="Bac_export_3"/>
    <property type="match status" value="1"/>
</dbReference>
<evidence type="ECO:0000256" key="8">
    <source>
        <dbReference type="ARBA" id="ARBA00023143"/>
    </source>
</evidence>
<keyword evidence="7 9" id="KW-0472">Membrane</keyword>
<dbReference type="OrthoDB" id="9806440at2"/>
<comment type="subcellular location">
    <subcellularLocation>
        <location evidence="1 9">Cell membrane</location>
        <topology evidence="1">Multi-pass membrane protein</topology>
    </subcellularLocation>
    <subcellularLocation>
        <location evidence="9">Bacterial flagellum basal body</location>
    </subcellularLocation>
</comment>
<evidence type="ECO:0000256" key="5">
    <source>
        <dbReference type="ARBA" id="ARBA00022692"/>
    </source>
</evidence>
<keyword evidence="10" id="KW-0969">Cilium</keyword>
<evidence type="ECO:0000256" key="7">
    <source>
        <dbReference type="ARBA" id="ARBA00023136"/>
    </source>
</evidence>
<keyword evidence="10" id="KW-0966">Cell projection</keyword>
<keyword evidence="11" id="KW-1185">Reference proteome</keyword>
<evidence type="ECO:0000313" key="10">
    <source>
        <dbReference type="EMBL" id="PQA38261.1"/>
    </source>
</evidence>
<dbReference type="AlphaFoldDB" id="A0A2P6ARS9"/>
<gene>
    <name evidence="9 10" type="primary">fliQ</name>
    <name evidence="10" type="ORF">C5O18_07175</name>
</gene>
<dbReference type="InterPro" id="IPR006305">
    <property type="entry name" value="FliQ"/>
</dbReference>
<feature type="transmembrane region" description="Helical" evidence="9">
    <location>
        <begin position="12"/>
        <end position="35"/>
    </location>
</feature>
<evidence type="ECO:0000256" key="2">
    <source>
        <dbReference type="ARBA" id="ARBA00006156"/>
    </source>
</evidence>
<dbReference type="PANTHER" id="PTHR34040:SF2">
    <property type="entry name" value="FLAGELLAR BIOSYNTHETIC PROTEIN FLIQ"/>
    <property type="match status" value="1"/>
</dbReference>
<dbReference type="NCBIfam" id="TIGR01402">
    <property type="entry name" value="fliQ"/>
    <property type="match status" value="1"/>
</dbReference>
<dbReference type="GO" id="GO:0044780">
    <property type="term" value="P:bacterial-type flagellum assembly"/>
    <property type="evidence" value="ECO:0007669"/>
    <property type="project" value="InterPro"/>
</dbReference>
<proteinExistence type="inferred from homology"/>
<dbReference type="GO" id="GO:0009425">
    <property type="term" value="C:bacterial-type flagellum basal body"/>
    <property type="evidence" value="ECO:0007669"/>
    <property type="project" value="UniProtKB-SubCell"/>
</dbReference>
<evidence type="ECO:0000256" key="1">
    <source>
        <dbReference type="ARBA" id="ARBA00004651"/>
    </source>
</evidence>
<sequence length="89" mass="9540">MTPDTVIELGRQALIVTILLGAPLLISALIAGVLIGVFQAATQIQDMTLSFIPKLIVLIIALGLTAHWMLGLLVDYTRNLFQMIPGLGN</sequence>
<dbReference type="PRINTS" id="PR00952">
    <property type="entry name" value="TYPE3IMQPROT"/>
</dbReference>
<evidence type="ECO:0000256" key="6">
    <source>
        <dbReference type="ARBA" id="ARBA00022989"/>
    </source>
</evidence>
<dbReference type="InterPro" id="IPR002191">
    <property type="entry name" value="Bac_export_3"/>
</dbReference>
<comment type="function">
    <text evidence="9">Role in flagellar biosynthesis.</text>
</comment>
<comment type="caution">
    <text evidence="10">The sequence shown here is derived from an EMBL/GenBank/DDBJ whole genome shotgun (WGS) entry which is preliminary data.</text>
</comment>